<gene>
    <name evidence="2" type="ORF">PoB_006171200</name>
</gene>
<evidence type="ECO:0000313" key="2">
    <source>
        <dbReference type="EMBL" id="GFO35207.1"/>
    </source>
</evidence>
<name>A0AAV4CTG8_9GAST</name>
<dbReference type="Proteomes" id="UP000735302">
    <property type="component" value="Unassembled WGS sequence"/>
</dbReference>
<evidence type="ECO:0000256" key="1">
    <source>
        <dbReference type="SAM" id="Phobius"/>
    </source>
</evidence>
<keyword evidence="1" id="KW-0812">Transmembrane</keyword>
<dbReference type="EMBL" id="BLXT01006992">
    <property type="protein sequence ID" value="GFO35207.1"/>
    <property type="molecule type" value="Genomic_DNA"/>
</dbReference>
<reference evidence="2 3" key="1">
    <citation type="journal article" date="2021" name="Elife">
        <title>Chloroplast acquisition without the gene transfer in kleptoplastic sea slugs, Plakobranchus ocellatus.</title>
        <authorList>
            <person name="Maeda T."/>
            <person name="Takahashi S."/>
            <person name="Yoshida T."/>
            <person name="Shimamura S."/>
            <person name="Takaki Y."/>
            <person name="Nagai Y."/>
            <person name="Toyoda A."/>
            <person name="Suzuki Y."/>
            <person name="Arimoto A."/>
            <person name="Ishii H."/>
            <person name="Satoh N."/>
            <person name="Nishiyama T."/>
            <person name="Hasebe M."/>
            <person name="Maruyama T."/>
            <person name="Minagawa J."/>
            <person name="Obokata J."/>
            <person name="Shigenobu S."/>
        </authorList>
    </citation>
    <scope>NUCLEOTIDE SEQUENCE [LARGE SCALE GENOMIC DNA]</scope>
</reference>
<comment type="caution">
    <text evidence="2">The sequence shown here is derived from an EMBL/GenBank/DDBJ whole genome shotgun (WGS) entry which is preliminary data.</text>
</comment>
<proteinExistence type="predicted"/>
<organism evidence="2 3">
    <name type="scientific">Plakobranchus ocellatus</name>
    <dbReference type="NCBI Taxonomy" id="259542"/>
    <lineage>
        <taxon>Eukaryota</taxon>
        <taxon>Metazoa</taxon>
        <taxon>Spiralia</taxon>
        <taxon>Lophotrochozoa</taxon>
        <taxon>Mollusca</taxon>
        <taxon>Gastropoda</taxon>
        <taxon>Heterobranchia</taxon>
        <taxon>Euthyneura</taxon>
        <taxon>Panpulmonata</taxon>
        <taxon>Sacoglossa</taxon>
        <taxon>Placobranchoidea</taxon>
        <taxon>Plakobranchidae</taxon>
        <taxon>Plakobranchus</taxon>
    </lineage>
</organism>
<keyword evidence="1" id="KW-0472">Membrane</keyword>
<dbReference type="AlphaFoldDB" id="A0AAV4CTG8"/>
<protein>
    <submittedName>
        <fullName evidence="2">Uncharacterized protein</fullName>
    </submittedName>
</protein>
<feature type="transmembrane region" description="Helical" evidence="1">
    <location>
        <begin position="91"/>
        <end position="113"/>
    </location>
</feature>
<keyword evidence="1" id="KW-1133">Transmembrane helix</keyword>
<sequence>MVLCEELGDQNKVRRFFLKYCDRAFNSSSLVRREICWDPSVAGSSPATGALPDWRPESLRSPCLIVNWLYTQAKPNLIFSLPPLFLPFNMLLYRFHPIFFLLLLFFFFLLLLLRFLCPHKCLGLEAQDNFIVD</sequence>
<accession>A0AAV4CTG8</accession>
<keyword evidence="3" id="KW-1185">Reference proteome</keyword>
<evidence type="ECO:0000313" key="3">
    <source>
        <dbReference type="Proteomes" id="UP000735302"/>
    </source>
</evidence>